<feature type="region of interest" description="Disordered" evidence="1">
    <location>
        <begin position="137"/>
        <end position="190"/>
    </location>
</feature>
<evidence type="ECO:0000313" key="2">
    <source>
        <dbReference type="EMBL" id="PFX13805.1"/>
    </source>
</evidence>
<reference evidence="3" key="1">
    <citation type="journal article" date="2017" name="bioRxiv">
        <title>Comparative analysis of the genomes of Stylophora pistillata and Acropora digitifera provides evidence for extensive differences between species of corals.</title>
        <authorList>
            <person name="Voolstra C.R."/>
            <person name="Li Y."/>
            <person name="Liew Y.J."/>
            <person name="Baumgarten S."/>
            <person name="Zoccola D."/>
            <person name="Flot J.-F."/>
            <person name="Tambutte S."/>
            <person name="Allemand D."/>
            <person name="Aranda M."/>
        </authorList>
    </citation>
    <scope>NUCLEOTIDE SEQUENCE [LARGE SCALE GENOMIC DNA]</scope>
</reference>
<dbReference type="EMBL" id="LSMT01000892">
    <property type="protein sequence ID" value="PFX13805.1"/>
    <property type="molecule type" value="Genomic_DNA"/>
</dbReference>
<proteinExistence type="predicted"/>
<accession>A0A2B4RBY0</accession>
<organism evidence="2 3">
    <name type="scientific">Stylophora pistillata</name>
    <name type="common">Smooth cauliflower coral</name>
    <dbReference type="NCBI Taxonomy" id="50429"/>
    <lineage>
        <taxon>Eukaryota</taxon>
        <taxon>Metazoa</taxon>
        <taxon>Cnidaria</taxon>
        <taxon>Anthozoa</taxon>
        <taxon>Hexacorallia</taxon>
        <taxon>Scleractinia</taxon>
        <taxon>Astrocoeniina</taxon>
        <taxon>Pocilloporidae</taxon>
        <taxon>Stylophora</taxon>
    </lineage>
</organism>
<dbReference type="Proteomes" id="UP000225706">
    <property type="component" value="Unassembled WGS sequence"/>
</dbReference>
<feature type="region of interest" description="Disordered" evidence="1">
    <location>
        <begin position="1"/>
        <end position="46"/>
    </location>
</feature>
<evidence type="ECO:0000313" key="3">
    <source>
        <dbReference type="Proteomes" id="UP000225706"/>
    </source>
</evidence>
<protein>
    <submittedName>
        <fullName evidence="2">Uncharacterized protein</fullName>
    </submittedName>
</protein>
<feature type="compositionally biased region" description="Polar residues" evidence="1">
    <location>
        <begin position="165"/>
        <end position="176"/>
    </location>
</feature>
<sequence>MSLKRTDTRDSSQLQSNTALVNRQATSHGWPMRVKIPDRPSSEEDPAPIRHRVMLAKEKMKSCADQKAYVKPSNLMTGDKVLVRYDPSGINSRTPYHPYVITHHKGTMITAEGGGKNITRNSSFFKKLEPDVQVTVGRPVQDSLTPPALPTEAKESSLSKPAGLSTKTAQGATNNPIAFKPPLVPPARSPSSEDISLQFMQIFLLGERFASYHTPIGGLPCINRQSPYTPALLRAELHKVAVTDAVDVISNEELVQY</sequence>
<feature type="compositionally biased region" description="Polar residues" evidence="1">
    <location>
        <begin position="11"/>
        <end position="27"/>
    </location>
</feature>
<name>A0A2B4RBY0_STYPI</name>
<feature type="compositionally biased region" description="Basic and acidic residues" evidence="1">
    <location>
        <begin position="1"/>
        <end position="10"/>
    </location>
</feature>
<dbReference type="AlphaFoldDB" id="A0A2B4RBY0"/>
<comment type="caution">
    <text evidence="2">The sequence shown here is derived from an EMBL/GenBank/DDBJ whole genome shotgun (WGS) entry which is preliminary data.</text>
</comment>
<keyword evidence="3" id="KW-1185">Reference proteome</keyword>
<gene>
    <name evidence="2" type="ORF">AWC38_SpisGene22083</name>
</gene>
<evidence type="ECO:0000256" key="1">
    <source>
        <dbReference type="SAM" id="MobiDB-lite"/>
    </source>
</evidence>